<evidence type="ECO:0000256" key="5">
    <source>
        <dbReference type="ARBA" id="ARBA00022989"/>
    </source>
</evidence>
<name>A0A5N4A263_PHOPY</name>
<evidence type="ECO:0000256" key="7">
    <source>
        <dbReference type="SAM" id="MobiDB-lite"/>
    </source>
</evidence>
<protein>
    <recommendedName>
        <fullName evidence="9">Major facilitator superfamily (MFS) profile domain-containing protein</fullName>
    </recommendedName>
</protein>
<dbReference type="FunFam" id="1.20.1250.20:FF:000423">
    <property type="entry name" value="Putative inorganic phosphate cotransporter-like Protein"/>
    <property type="match status" value="1"/>
</dbReference>
<feature type="region of interest" description="Disordered" evidence="7">
    <location>
        <begin position="34"/>
        <end position="55"/>
    </location>
</feature>
<dbReference type="EMBL" id="VVIM01000011">
    <property type="protein sequence ID" value="KAB0791424.1"/>
    <property type="molecule type" value="Genomic_DNA"/>
</dbReference>
<feature type="transmembrane region" description="Helical" evidence="8">
    <location>
        <begin position="333"/>
        <end position="352"/>
    </location>
</feature>
<dbReference type="Gene3D" id="1.20.1250.20">
    <property type="entry name" value="MFS general substrate transporter like domains"/>
    <property type="match status" value="2"/>
</dbReference>
<keyword evidence="5 8" id="KW-1133">Transmembrane helix</keyword>
<keyword evidence="2" id="KW-0813">Transport</keyword>
<dbReference type="InterPro" id="IPR020846">
    <property type="entry name" value="MFS_dom"/>
</dbReference>
<dbReference type="OrthoDB" id="2985014at2759"/>
<evidence type="ECO:0000259" key="9">
    <source>
        <dbReference type="PROSITE" id="PS50850"/>
    </source>
</evidence>
<keyword evidence="6 8" id="KW-0472">Membrane</keyword>
<evidence type="ECO:0000256" key="3">
    <source>
        <dbReference type="ARBA" id="ARBA00022692"/>
    </source>
</evidence>
<comment type="subcellular location">
    <subcellularLocation>
        <location evidence="1">Membrane</location>
        <topology evidence="1">Multi-pass membrane protein</topology>
    </subcellularLocation>
</comment>
<dbReference type="Pfam" id="PF07690">
    <property type="entry name" value="MFS_1"/>
    <property type="match status" value="1"/>
</dbReference>
<evidence type="ECO:0000313" key="10">
    <source>
        <dbReference type="EMBL" id="KAB0791424.1"/>
    </source>
</evidence>
<dbReference type="InterPro" id="IPR011701">
    <property type="entry name" value="MFS"/>
</dbReference>
<dbReference type="Proteomes" id="UP000327044">
    <property type="component" value="Unassembled WGS sequence"/>
</dbReference>
<feature type="transmembrane region" description="Helical" evidence="8">
    <location>
        <begin position="388"/>
        <end position="406"/>
    </location>
</feature>
<dbReference type="GO" id="GO:0006820">
    <property type="term" value="P:monoatomic anion transport"/>
    <property type="evidence" value="ECO:0007669"/>
    <property type="project" value="TreeGrafter"/>
</dbReference>
<feature type="domain" description="Major facilitator superfamily (MFS) profile" evidence="9">
    <location>
        <begin position="14"/>
        <end position="451"/>
    </location>
</feature>
<accession>A0A5N4A263</accession>
<dbReference type="AlphaFoldDB" id="A0A5N4A263"/>
<dbReference type="GO" id="GO:0015293">
    <property type="term" value="F:symporter activity"/>
    <property type="evidence" value="ECO:0007669"/>
    <property type="project" value="UniProtKB-KW"/>
</dbReference>
<evidence type="ECO:0000256" key="1">
    <source>
        <dbReference type="ARBA" id="ARBA00004141"/>
    </source>
</evidence>
<dbReference type="GO" id="GO:0016020">
    <property type="term" value="C:membrane"/>
    <property type="evidence" value="ECO:0007669"/>
    <property type="project" value="UniProtKB-SubCell"/>
</dbReference>
<evidence type="ECO:0000256" key="8">
    <source>
        <dbReference type="SAM" id="Phobius"/>
    </source>
</evidence>
<keyword evidence="4" id="KW-0769">Symport</keyword>
<dbReference type="PANTHER" id="PTHR11662:SF415">
    <property type="entry name" value="AT30085P-RELATED"/>
    <property type="match status" value="1"/>
</dbReference>
<evidence type="ECO:0000256" key="4">
    <source>
        <dbReference type="ARBA" id="ARBA00022847"/>
    </source>
</evidence>
<dbReference type="InParanoid" id="A0A5N4A263"/>
<keyword evidence="11" id="KW-1185">Reference proteome</keyword>
<sequence>MRLRERGDPAAVRALLHGFFGDLLRLHAAPVPEHFHNGDGETSTAEGGRDRPANRVSSFYDEKTKKDGEYPWTASEKAAILSSFFPGYILTHIPGGFMADAYGAKHVLGIGVAISAVLSALTPVAIDIGGVVLLCITRIVMGLAQGPLFPAVTTFLARWVPKAQRGRLGGLVFTGPQIGSIIANALTGVLISAFGWRCGFYFWAVIGLVWFVIYCLLCYSEPAIHPYITPEEKEMLIAECGSAVKLKVPWMKLIFYWPTFALMMGQSGHGILFFFICTNLPTYFKDVLQFSVSMNGLLTSVPYAALWISGAISAVIADTVINKGLISIVGIRKLYTTIASVLPSICVLLAGYAGCNQYLAASWFILSMFFKGPFYPGLRVNALDITKYFSGVLSAFVNAAGSLAYYPVSYIIAAVAPQNTLDQWMIMFWIMFGTSSITNIIYVIWASADRAEWDKIE</sequence>
<keyword evidence="3 8" id="KW-0812">Transmembrane</keyword>
<feature type="transmembrane region" description="Helical" evidence="8">
    <location>
        <begin position="358"/>
        <end position="376"/>
    </location>
</feature>
<feature type="transmembrane region" description="Helical" evidence="8">
    <location>
        <begin position="168"/>
        <end position="194"/>
    </location>
</feature>
<dbReference type="SUPFAM" id="SSF103473">
    <property type="entry name" value="MFS general substrate transporter"/>
    <property type="match status" value="1"/>
</dbReference>
<dbReference type="PROSITE" id="PS50850">
    <property type="entry name" value="MFS"/>
    <property type="match status" value="1"/>
</dbReference>
<organism evidence="10 11">
    <name type="scientific">Photinus pyralis</name>
    <name type="common">Common eastern firefly</name>
    <name type="synonym">Lampyris pyralis</name>
    <dbReference type="NCBI Taxonomy" id="7054"/>
    <lineage>
        <taxon>Eukaryota</taxon>
        <taxon>Metazoa</taxon>
        <taxon>Ecdysozoa</taxon>
        <taxon>Arthropoda</taxon>
        <taxon>Hexapoda</taxon>
        <taxon>Insecta</taxon>
        <taxon>Pterygota</taxon>
        <taxon>Neoptera</taxon>
        <taxon>Endopterygota</taxon>
        <taxon>Coleoptera</taxon>
        <taxon>Polyphaga</taxon>
        <taxon>Elateriformia</taxon>
        <taxon>Elateroidea</taxon>
        <taxon>Lampyridae</taxon>
        <taxon>Lampyrinae</taxon>
        <taxon>Photinus</taxon>
    </lineage>
</organism>
<reference evidence="10 11" key="1">
    <citation type="journal article" date="2018" name="Elife">
        <title>Firefly genomes illuminate parallel origins of bioluminescence in beetles.</title>
        <authorList>
            <person name="Fallon T.R."/>
            <person name="Lower S.E."/>
            <person name="Chang C.H."/>
            <person name="Bessho-Uehara M."/>
            <person name="Martin G.J."/>
            <person name="Bewick A.J."/>
            <person name="Behringer M."/>
            <person name="Debat H.J."/>
            <person name="Wong I."/>
            <person name="Day J.C."/>
            <person name="Suvorov A."/>
            <person name="Silva C.J."/>
            <person name="Stanger-Hall K.F."/>
            <person name="Hall D.W."/>
            <person name="Schmitz R.J."/>
            <person name="Nelson D.R."/>
            <person name="Lewis S.M."/>
            <person name="Shigenobu S."/>
            <person name="Bybee S.M."/>
            <person name="Larracuente A.M."/>
            <person name="Oba Y."/>
            <person name="Weng J.K."/>
        </authorList>
    </citation>
    <scope>NUCLEOTIDE SEQUENCE [LARGE SCALE GENOMIC DNA]</scope>
    <source>
        <strain evidence="10">1611_PpyrPB1</strain>
        <tissue evidence="10">Whole body</tissue>
    </source>
</reference>
<feature type="transmembrane region" description="Helical" evidence="8">
    <location>
        <begin position="131"/>
        <end position="156"/>
    </location>
</feature>
<dbReference type="InterPro" id="IPR050382">
    <property type="entry name" value="MFS_Na/Anion_cotransporter"/>
</dbReference>
<proteinExistence type="predicted"/>
<feature type="transmembrane region" description="Helical" evidence="8">
    <location>
        <begin position="107"/>
        <end position="125"/>
    </location>
</feature>
<evidence type="ECO:0000256" key="2">
    <source>
        <dbReference type="ARBA" id="ARBA00022448"/>
    </source>
</evidence>
<gene>
    <name evidence="10" type="ORF">PPYR_03224</name>
</gene>
<feature type="transmembrane region" description="Helical" evidence="8">
    <location>
        <begin position="200"/>
        <end position="219"/>
    </location>
</feature>
<evidence type="ECO:0000256" key="6">
    <source>
        <dbReference type="ARBA" id="ARBA00023136"/>
    </source>
</evidence>
<comment type="caution">
    <text evidence="10">The sequence shown here is derived from an EMBL/GenBank/DDBJ whole genome shotgun (WGS) entry which is preliminary data.</text>
</comment>
<feature type="transmembrane region" description="Helical" evidence="8">
    <location>
        <begin position="426"/>
        <end position="445"/>
    </location>
</feature>
<dbReference type="InterPro" id="IPR036259">
    <property type="entry name" value="MFS_trans_sf"/>
</dbReference>
<dbReference type="PANTHER" id="PTHR11662">
    <property type="entry name" value="SOLUTE CARRIER FAMILY 17"/>
    <property type="match status" value="1"/>
</dbReference>
<dbReference type="FunFam" id="1.20.1250.20:FF:000003">
    <property type="entry name" value="Solute carrier family 17 member 3"/>
    <property type="match status" value="1"/>
</dbReference>
<feature type="transmembrane region" description="Helical" evidence="8">
    <location>
        <begin position="301"/>
        <end position="321"/>
    </location>
</feature>
<feature type="transmembrane region" description="Helical" evidence="8">
    <location>
        <begin position="255"/>
        <end position="281"/>
    </location>
</feature>
<evidence type="ECO:0000313" key="11">
    <source>
        <dbReference type="Proteomes" id="UP000327044"/>
    </source>
</evidence>